<evidence type="ECO:0000259" key="2">
    <source>
        <dbReference type="PROSITE" id="PS50245"/>
    </source>
</evidence>
<dbReference type="InterPro" id="IPR036859">
    <property type="entry name" value="CAP-Gly_dom_sf"/>
</dbReference>
<reference evidence="3" key="1">
    <citation type="submission" date="2023-10" db="EMBL/GenBank/DDBJ databases">
        <title>Genome assembly of Pristionchus species.</title>
        <authorList>
            <person name="Yoshida K."/>
            <person name="Sommer R.J."/>
        </authorList>
    </citation>
    <scope>NUCLEOTIDE SEQUENCE</scope>
    <source>
        <strain evidence="3">RS0144</strain>
    </source>
</reference>
<evidence type="ECO:0000313" key="3">
    <source>
        <dbReference type="EMBL" id="GMS85860.1"/>
    </source>
</evidence>
<evidence type="ECO:0000313" key="4">
    <source>
        <dbReference type="Proteomes" id="UP001432027"/>
    </source>
</evidence>
<dbReference type="EMBL" id="BTSX01000002">
    <property type="protein sequence ID" value="GMS85860.1"/>
    <property type="molecule type" value="Genomic_DNA"/>
</dbReference>
<protein>
    <recommendedName>
        <fullName evidence="2">CAP-Gly domain-containing protein</fullName>
    </recommendedName>
</protein>
<organism evidence="3 4">
    <name type="scientific">Pristionchus entomophagus</name>
    <dbReference type="NCBI Taxonomy" id="358040"/>
    <lineage>
        <taxon>Eukaryota</taxon>
        <taxon>Metazoa</taxon>
        <taxon>Ecdysozoa</taxon>
        <taxon>Nematoda</taxon>
        <taxon>Chromadorea</taxon>
        <taxon>Rhabditida</taxon>
        <taxon>Rhabditina</taxon>
        <taxon>Diplogasteromorpha</taxon>
        <taxon>Diplogasteroidea</taxon>
        <taxon>Neodiplogasteridae</taxon>
        <taxon>Pristionchus</taxon>
    </lineage>
</organism>
<feature type="region of interest" description="Disordered" evidence="1">
    <location>
        <begin position="64"/>
        <end position="93"/>
    </location>
</feature>
<dbReference type="SMART" id="SM01052">
    <property type="entry name" value="CAP_GLY"/>
    <property type="match status" value="1"/>
</dbReference>
<proteinExistence type="predicted"/>
<dbReference type="AlphaFoldDB" id="A0AAV5T0J2"/>
<accession>A0AAV5T0J2</accession>
<dbReference type="Gene3D" id="2.30.30.190">
    <property type="entry name" value="CAP Gly-rich-like domain"/>
    <property type="match status" value="1"/>
</dbReference>
<gene>
    <name evidence="3" type="ORF">PENTCL1PPCAC_8035</name>
</gene>
<comment type="caution">
    <text evidence="3">The sequence shown here is derived from an EMBL/GenBank/DDBJ whole genome shotgun (WGS) entry which is preliminary data.</text>
</comment>
<dbReference type="Proteomes" id="UP001432027">
    <property type="component" value="Unassembled WGS sequence"/>
</dbReference>
<dbReference type="SUPFAM" id="SSF74924">
    <property type="entry name" value="Cap-Gly domain"/>
    <property type="match status" value="1"/>
</dbReference>
<feature type="domain" description="CAP-Gly" evidence="2">
    <location>
        <begin position="12"/>
        <end position="54"/>
    </location>
</feature>
<dbReference type="Pfam" id="PF01302">
    <property type="entry name" value="CAP_GLY"/>
    <property type="match status" value="1"/>
</dbReference>
<dbReference type="InterPro" id="IPR000938">
    <property type="entry name" value="CAP-Gly_domain"/>
</dbReference>
<feature type="compositionally biased region" description="Basic and acidic residues" evidence="1">
    <location>
        <begin position="72"/>
        <end position="93"/>
    </location>
</feature>
<dbReference type="PROSITE" id="PS50245">
    <property type="entry name" value="CAP_GLY_2"/>
    <property type="match status" value="1"/>
</dbReference>
<sequence>QTTVAYIVRWIGRLRGYDGVYAGVEFDDPIGQKTGMYRECELFRAAPNHAGFLLLPEVDHQGVTKSVNNEQPTRHPQDESGMMKRKDVGMEKE</sequence>
<evidence type="ECO:0000256" key="1">
    <source>
        <dbReference type="SAM" id="MobiDB-lite"/>
    </source>
</evidence>
<name>A0AAV5T0J2_9BILA</name>
<feature type="non-terminal residue" evidence="3">
    <location>
        <position position="1"/>
    </location>
</feature>
<keyword evidence="4" id="KW-1185">Reference proteome</keyword>